<name>A0ABW3T0B7_9CAUL</name>
<evidence type="ECO:0000313" key="2">
    <source>
        <dbReference type="Proteomes" id="UP001597216"/>
    </source>
</evidence>
<dbReference type="InterPro" id="IPR014598">
    <property type="entry name" value="UCP035865"/>
</dbReference>
<evidence type="ECO:0000313" key="1">
    <source>
        <dbReference type="EMBL" id="MFD1190187.1"/>
    </source>
</evidence>
<dbReference type="Proteomes" id="UP001597216">
    <property type="component" value="Unassembled WGS sequence"/>
</dbReference>
<dbReference type="PIRSF" id="PIRSF035865">
    <property type="entry name" value="UCP035865"/>
    <property type="match status" value="1"/>
</dbReference>
<keyword evidence="2" id="KW-1185">Reference proteome</keyword>
<sequence>MSTTRAALTDEDIRTLVRGATPDERAVAAHKICRNIDRAILTPAEREQAHEILRVMAADAAELVRRAISVTLKASPNVPRDVALRLARDVESISLPILSASPAFTDADLVEIVRLGGPVRQVVIAKRPRVSQQVSEAIVEQGVERAVEAVCANDNADIAERTLQKVIERFEKSERVLASVAYRQALPLSVTEKLIDLVSDQVRDHLINHQALPPELAIEIAMGSRERATIDLVDQAGRAADVKAFVSHLHKHERLTASLLLRALSHGHMTFFEWGVAELASVPHHRTWLMIHDAGPLGLRAIYERTGMPARLYPAFRAAVDTYHSMEFDGGAKDRERFQERMLQRFLTQPATASREDVEYLLEKMDRVSTEARRGARAAHVA</sequence>
<dbReference type="Pfam" id="PF10098">
    <property type="entry name" value="DUF2336"/>
    <property type="match status" value="1"/>
</dbReference>
<dbReference type="RefSeq" id="WP_374344621.1">
    <property type="nucleotide sequence ID" value="NZ_JBHTLQ010000010.1"/>
</dbReference>
<proteinExistence type="predicted"/>
<organism evidence="1 2">
    <name type="scientific">Phenylobacterium conjunctum</name>
    <dbReference type="NCBI Taxonomy" id="1298959"/>
    <lineage>
        <taxon>Bacteria</taxon>
        <taxon>Pseudomonadati</taxon>
        <taxon>Pseudomonadota</taxon>
        <taxon>Alphaproteobacteria</taxon>
        <taxon>Caulobacterales</taxon>
        <taxon>Caulobacteraceae</taxon>
        <taxon>Phenylobacterium</taxon>
    </lineage>
</organism>
<comment type="caution">
    <text evidence="1">The sequence shown here is derived from an EMBL/GenBank/DDBJ whole genome shotgun (WGS) entry which is preliminary data.</text>
</comment>
<reference evidence="2" key="1">
    <citation type="journal article" date="2019" name="Int. J. Syst. Evol. Microbiol.">
        <title>The Global Catalogue of Microorganisms (GCM) 10K type strain sequencing project: providing services to taxonomists for standard genome sequencing and annotation.</title>
        <authorList>
            <consortium name="The Broad Institute Genomics Platform"/>
            <consortium name="The Broad Institute Genome Sequencing Center for Infectious Disease"/>
            <person name="Wu L."/>
            <person name="Ma J."/>
        </authorList>
    </citation>
    <scope>NUCLEOTIDE SEQUENCE [LARGE SCALE GENOMIC DNA]</scope>
    <source>
        <strain evidence="2">CCUG 55074</strain>
    </source>
</reference>
<dbReference type="EMBL" id="JBHTLQ010000010">
    <property type="protein sequence ID" value="MFD1190187.1"/>
    <property type="molecule type" value="Genomic_DNA"/>
</dbReference>
<dbReference type="InterPro" id="IPR019285">
    <property type="entry name" value="DUF2336"/>
</dbReference>
<accession>A0ABW3T0B7</accession>
<gene>
    <name evidence="1" type="ORF">ACFQ27_06310</name>
</gene>
<protein>
    <submittedName>
        <fullName evidence="1">DUF2336 domain-containing protein</fullName>
    </submittedName>
</protein>